<evidence type="ECO:0000313" key="10">
    <source>
        <dbReference type="Proteomes" id="UP000177039"/>
    </source>
</evidence>
<dbReference type="PANTHER" id="PTHR33908">
    <property type="entry name" value="MANNOSYLTRANSFERASE YKCB-RELATED"/>
    <property type="match status" value="1"/>
</dbReference>
<organism evidence="9 10">
    <name type="scientific">Candidatus Curtissbacteria bacterium RIFCSPLOWO2_01_FULL_42_50</name>
    <dbReference type="NCBI Taxonomy" id="1797730"/>
    <lineage>
        <taxon>Bacteria</taxon>
        <taxon>Candidatus Curtissiibacteriota</taxon>
    </lineage>
</organism>
<evidence type="ECO:0000313" key="9">
    <source>
        <dbReference type="EMBL" id="OGE00358.1"/>
    </source>
</evidence>
<dbReference type="Proteomes" id="UP000177039">
    <property type="component" value="Unassembled WGS sequence"/>
</dbReference>
<evidence type="ECO:0000256" key="3">
    <source>
        <dbReference type="ARBA" id="ARBA00022676"/>
    </source>
</evidence>
<feature type="transmembrane region" description="Helical" evidence="8">
    <location>
        <begin position="215"/>
        <end position="236"/>
    </location>
</feature>
<keyword evidence="6 8" id="KW-1133">Transmembrane helix</keyword>
<protein>
    <recommendedName>
        <fullName evidence="11">Glycosyltransferase RgtA/B/C/D-like domain-containing protein</fullName>
    </recommendedName>
</protein>
<feature type="transmembrane region" description="Helical" evidence="8">
    <location>
        <begin position="74"/>
        <end position="100"/>
    </location>
</feature>
<feature type="transmembrane region" description="Helical" evidence="8">
    <location>
        <begin position="312"/>
        <end position="330"/>
    </location>
</feature>
<evidence type="ECO:0000256" key="8">
    <source>
        <dbReference type="SAM" id="Phobius"/>
    </source>
</evidence>
<feature type="transmembrane region" description="Helical" evidence="8">
    <location>
        <begin position="120"/>
        <end position="137"/>
    </location>
</feature>
<evidence type="ECO:0000256" key="6">
    <source>
        <dbReference type="ARBA" id="ARBA00022989"/>
    </source>
</evidence>
<accession>A0A1F5H8E5</accession>
<feature type="transmembrane region" description="Helical" evidence="8">
    <location>
        <begin position="172"/>
        <end position="195"/>
    </location>
</feature>
<dbReference type="AlphaFoldDB" id="A0A1F5H8E5"/>
<keyword evidence="7 8" id="KW-0472">Membrane</keyword>
<feature type="transmembrane region" description="Helical" evidence="8">
    <location>
        <begin position="7"/>
        <end position="25"/>
    </location>
</feature>
<comment type="caution">
    <text evidence="9">The sequence shown here is derived from an EMBL/GenBank/DDBJ whole genome shotgun (WGS) entry which is preliminary data.</text>
</comment>
<sequence>MLFKNNFSPLILPLIILYAFVVRIINIDYNSPFLDEAIYVVFGKKILEGQFREVADSISWVGGLPFFYPLLSAIFYQIGGILGSRIFNVFLGTAAVFLIYKFTNQLHLLKEEAPNRITSFIAATFAATTAIPIALSRLAIYDMLSFTIFLMAIVIFQKALQEGNRFRYLSSAIALFFAFLAKYIVAIFFPFLLALPIYLNLKREERAATITILKYFWLPLIFLSMFYLIINFSSLVDFTLGQTLKEMASFSAILENFWKYLWISYLFSLGGVIVLWQKKKGALTILLAVASVLPLIAHLVAREGLSVAQHSFLSLIFILPLVGIFFSTIIQKNPKAGILLAGAAIAFNLFYSASKVRELESFWPNTDKAVWALKAEVTPNDKILAEAGDVVTLAFYNKIKSDQIMGPFVFSFKDKEGLPAYLAAIDDEYFNFVELDGTSFSLDSILAIEKALSEKYFLFFDDGEVRIWQLKR</sequence>
<evidence type="ECO:0000256" key="4">
    <source>
        <dbReference type="ARBA" id="ARBA00022679"/>
    </source>
</evidence>
<reference evidence="9 10" key="1">
    <citation type="journal article" date="2016" name="Nat. Commun.">
        <title>Thousands of microbial genomes shed light on interconnected biogeochemical processes in an aquifer system.</title>
        <authorList>
            <person name="Anantharaman K."/>
            <person name="Brown C.T."/>
            <person name="Hug L.A."/>
            <person name="Sharon I."/>
            <person name="Castelle C.J."/>
            <person name="Probst A.J."/>
            <person name="Thomas B.C."/>
            <person name="Singh A."/>
            <person name="Wilkins M.J."/>
            <person name="Karaoz U."/>
            <person name="Brodie E.L."/>
            <person name="Williams K.H."/>
            <person name="Hubbard S.S."/>
            <person name="Banfield J.F."/>
        </authorList>
    </citation>
    <scope>NUCLEOTIDE SEQUENCE [LARGE SCALE GENOMIC DNA]</scope>
</reference>
<keyword evidence="4" id="KW-0808">Transferase</keyword>
<keyword evidence="2" id="KW-1003">Cell membrane</keyword>
<gene>
    <name evidence="9" type="ORF">A3B54_01455</name>
</gene>
<dbReference type="GO" id="GO:0005886">
    <property type="term" value="C:plasma membrane"/>
    <property type="evidence" value="ECO:0007669"/>
    <property type="project" value="UniProtKB-SubCell"/>
</dbReference>
<feature type="transmembrane region" description="Helical" evidence="8">
    <location>
        <begin position="257"/>
        <end position="276"/>
    </location>
</feature>
<dbReference type="PANTHER" id="PTHR33908:SF11">
    <property type="entry name" value="MEMBRANE PROTEIN"/>
    <property type="match status" value="1"/>
</dbReference>
<feature type="transmembrane region" description="Helical" evidence="8">
    <location>
        <begin position="282"/>
        <end position="300"/>
    </location>
</feature>
<name>A0A1F5H8E5_9BACT</name>
<dbReference type="EMBL" id="MFBT01000001">
    <property type="protein sequence ID" value="OGE00358.1"/>
    <property type="molecule type" value="Genomic_DNA"/>
</dbReference>
<evidence type="ECO:0000256" key="1">
    <source>
        <dbReference type="ARBA" id="ARBA00004651"/>
    </source>
</evidence>
<comment type="subcellular location">
    <subcellularLocation>
        <location evidence="1">Cell membrane</location>
        <topology evidence="1">Multi-pass membrane protein</topology>
    </subcellularLocation>
</comment>
<evidence type="ECO:0000256" key="2">
    <source>
        <dbReference type="ARBA" id="ARBA00022475"/>
    </source>
</evidence>
<dbReference type="GO" id="GO:0009103">
    <property type="term" value="P:lipopolysaccharide biosynthetic process"/>
    <property type="evidence" value="ECO:0007669"/>
    <property type="project" value="UniProtKB-ARBA"/>
</dbReference>
<dbReference type="InterPro" id="IPR050297">
    <property type="entry name" value="LipidA_mod_glycosyltrf_83"/>
</dbReference>
<evidence type="ECO:0000256" key="7">
    <source>
        <dbReference type="ARBA" id="ARBA00023136"/>
    </source>
</evidence>
<proteinExistence type="predicted"/>
<keyword evidence="3" id="KW-0328">Glycosyltransferase</keyword>
<dbReference type="GO" id="GO:0016763">
    <property type="term" value="F:pentosyltransferase activity"/>
    <property type="evidence" value="ECO:0007669"/>
    <property type="project" value="TreeGrafter"/>
</dbReference>
<evidence type="ECO:0000256" key="5">
    <source>
        <dbReference type="ARBA" id="ARBA00022692"/>
    </source>
</evidence>
<evidence type="ECO:0008006" key="11">
    <source>
        <dbReference type="Google" id="ProtNLM"/>
    </source>
</evidence>
<feature type="transmembrane region" description="Helical" evidence="8">
    <location>
        <begin position="336"/>
        <end position="353"/>
    </location>
</feature>
<keyword evidence="5 8" id="KW-0812">Transmembrane</keyword>